<protein>
    <submittedName>
        <fullName evidence="2">Nucleotidyltransferase family protein</fullName>
    </submittedName>
</protein>
<dbReference type="RefSeq" id="WP_137259903.1">
    <property type="nucleotide sequence ID" value="NZ_SZQL01000001.1"/>
</dbReference>
<dbReference type="SUPFAM" id="SSF53448">
    <property type="entry name" value="Nucleotide-diphospho-sugar transferases"/>
    <property type="match status" value="1"/>
</dbReference>
<reference evidence="2 3" key="1">
    <citation type="submission" date="2019-05" db="EMBL/GenBank/DDBJ databases">
        <title>Panacibacter sp. strain 17mud1-8 Genome sequencing and assembly.</title>
        <authorList>
            <person name="Chhetri G."/>
        </authorList>
    </citation>
    <scope>NUCLEOTIDE SEQUENCE [LARGE SCALE GENOMIC DNA]</scope>
    <source>
        <strain evidence="2 3">17mud1-8</strain>
    </source>
</reference>
<organism evidence="2 3">
    <name type="scientific">Ilyomonas limi</name>
    <dbReference type="NCBI Taxonomy" id="2575867"/>
    <lineage>
        <taxon>Bacteria</taxon>
        <taxon>Pseudomonadati</taxon>
        <taxon>Bacteroidota</taxon>
        <taxon>Chitinophagia</taxon>
        <taxon>Chitinophagales</taxon>
        <taxon>Chitinophagaceae</taxon>
        <taxon>Ilyomonas</taxon>
    </lineage>
</organism>
<feature type="domain" description="MobA-like NTP transferase" evidence="1">
    <location>
        <begin position="4"/>
        <end position="171"/>
    </location>
</feature>
<dbReference type="CDD" id="cd04182">
    <property type="entry name" value="GT_2_like_f"/>
    <property type="match status" value="1"/>
</dbReference>
<sequence>MTGAVILAAGASVRLGTPKQTILYEGKPLLQHAVAAAQDAGCQPVVVVLGAHADAILAHLAHFHFSPTAIVHNDHWKQGIGTSIAAGIKALQQAENTVTAAIMMVCDQPYADAALLRTLIAQQEQTGRGIVASTYAETEGVPALFSNKYFDALMHLSGDTGAKKIMLQHQEDVALVPFEKGIIDIDTIRDVERFREGKE</sequence>
<dbReference type="EMBL" id="SZQL01000001">
    <property type="protein sequence ID" value="TKK71663.1"/>
    <property type="molecule type" value="Genomic_DNA"/>
</dbReference>
<name>A0A4V5UV47_9BACT</name>
<dbReference type="Gene3D" id="3.90.550.10">
    <property type="entry name" value="Spore Coat Polysaccharide Biosynthesis Protein SpsA, Chain A"/>
    <property type="match status" value="1"/>
</dbReference>
<dbReference type="PANTHER" id="PTHR43777:SF1">
    <property type="entry name" value="MOLYBDENUM COFACTOR CYTIDYLYLTRANSFERASE"/>
    <property type="match status" value="1"/>
</dbReference>
<dbReference type="OrthoDB" id="9779263at2"/>
<dbReference type="InterPro" id="IPR029044">
    <property type="entry name" value="Nucleotide-diphossugar_trans"/>
</dbReference>
<dbReference type="AlphaFoldDB" id="A0A4V5UV47"/>
<comment type="caution">
    <text evidence="2">The sequence shown here is derived from an EMBL/GenBank/DDBJ whole genome shotgun (WGS) entry which is preliminary data.</text>
</comment>
<evidence type="ECO:0000313" key="2">
    <source>
        <dbReference type="EMBL" id="TKK71663.1"/>
    </source>
</evidence>
<keyword evidence="3" id="KW-1185">Reference proteome</keyword>
<dbReference type="Proteomes" id="UP000305848">
    <property type="component" value="Unassembled WGS sequence"/>
</dbReference>
<dbReference type="GO" id="GO:0016779">
    <property type="term" value="F:nucleotidyltransferase activity"/>
    <property type="evidence" value="ECO:0007669"/>
    <property type="project" value="UniProtKB-ARBA"/>
</dbReference>
<proteinExistence type="predicted"/>
<dbReference type="InterPro" id="IPR025877">
    <property type="entry name" value="MobA-like_NTP_Trfase"/>
</dbReference>
<gene>
    <name evidence="2" type="ORF">FC093_01165</name>
</gene>
<accession>A0A4V5UV47</accession>
<evidence type="ECO:0000313" key="3">
    <source>
        <dbReference type="Proteomes" id="UP000305848"/>
    </source>
</evidence>
<dbReference type="Pfam" id="PF12804">
    <property type="entry name" value="NTP_transf_3"/>
    <property type="match status" value="1"/>
</dbReference>
<dbReference type="PANTHER" id="PTHR43777">
    <property type="entry name" value="MOLYBDENUM COFACTOR CYTIDYLYLTRANSFERASE"/>
    <property type="match status" value="1"/>
</dbReference>
<keyword evidence="2" id="KW-0808">Transferase</keyword>
<evidence type="ECO:0000259" key="1">
    <source>
        <dbReference type="Pfam" id="PF12804"/>
    </source>
</evidence>